<reference evidence="1" key="2">
    <citation type="submission" date="2023-06" db="EMBL/GenBank/DDBJ databases">
        <authorList>
            <consortium name="Lawrence Berkeley National Laboratory"/>
            <person name="Haridas S."/>
            <person name="Hensen N."/>
            <person name="Bonometti L."/>
            <person name="Westerberg I."/>
            <person name="Brannstrom I.O."/>
            <person name="Guillou S."/>
            <person name="Cros-Aarteil S."/>
            <person name="Calhoun S."/>
            <person name="Kuo A."/>
            <person name="Mondo S."/>
            <person name="Pangilinan J."/>
            <person name="Riley R."/>
            <person name="Labutti K."/>
            <person name="Andreopoulos B."/>
            <person name="Lipzen A."/>
            <person name="Chen C."/>
            <person name="Yanf M."/>
            <person name="Daum C."/>
            <person name="Ng V."/>
            <person name="Clum A."/>
            <person name="Steindorff A."/>
            <person name="Ohm R."/>
            <person name="Martin F."/>
            <person name="Silar P."/>
            <person name="Natvig D."/>
            <person name="Lalanne C."/>
            <person name="Gautier V."/>
            <person name="Ament-Velasquez S.L."/>
            <person name="Kruys A."/>
            <person name="Hutchinson M.I."/>
            <person name="Powell A.J."/>
            <person name="Barry K."/>
            <person name="Miller A.N."/>
            <person name="Grigoriev I.V."/>
            <person name="Debuchy R."/>
            <person name="Gladieux P."/>
            <person name="Thoren M.H."/>
            <person name="Johannesson H."/>
        </authorList>
    </citation>
    <scope>NUCLEOTIDE SEQUENCE</scope>
    <source>
        <strain evidence="1">CBS 955.72</strain>
    </source>
</reference>
<protein>
    <submittedName>
        <fullName evidence="1">Isoprenoid synthase domain-containing protein</fullName>
    </submittedName>
</protein>
<comment type="caution">
    <text evidence="1">The sequence shown here is derived from an EMBL/GenBank/DDBJ whole genome shotgun (WGS) entry which is preliminary data.</text>
</comment>
<evidence type="ECO:0000313" key="2">
    <source>
        <dbReference type="Proteomes" id="UP001275084"/>
    </source>
</evidence>
<evidence type="ECO:0000313" key="1">
    <source>
        <dbReference type="EMBL" id="KAK3343532.1"/>
    </source>
</evidence>
<keyword evidence="2" id="KW-1185">Reference proteome</keyword>
<organism evidence="1 2">
    <name type="scientific">Lasiosphaeria hispida</name>
    <dbReference type="NCBI Taxonomy" id="260671"/>
    <lineage>
        <taxon>Eukaryota</taxon>
        <taxon>Fungi</taxon>
        <taxon>Dikarya</taxon>
        <taxon>Ascomycota</taxon>
        <taxon>Pezizomycotina</taxon>
        <taxon>Sordariomycetes</taxon>
        <taxon>Sordariomycetidae</taxon>
        <taxon>Sordariales</taxon>
        <taxon>Lasiosphaeriaceae</taxon>
        <taxon>Lasiosphaeria</taxon>
    </lineage>
</organism>
<dbReference type="AlphaFoldDB" id="A0AAJ0M9F9"/>
<reference evidence="1" key="1">
    <citation type="journal article" date="2023" name="Mol. Phylogenet. Evol.">
        <title>Genome-scale phylogeny and comparative genomics of the fungal order Sordariales.</title>
        <authorList>
            <person name="Hensen N."/>
            <person name="Bonometti L."/>
            <person name="Westerberg I."/>
            <person name="Brannstrom I.O."/>
            <person name="Guillou S."/>
            <person name="Cros-Aarteil S."/>
            <person name="Calhoun S."/>
            <person name="Haridas S."/>
            <person name="Kuo A."/>
            <person name="Mondo S."/>
            <person name="Pangilinan J."/>
            <person name="Riley R."/>
            <person name="LaButti K."/>
            <person name="Andreopoulos B."/>
            <person name="Lipzen A."/>
            <person name="Chen C."/>
            <person name="Yan M."/>
            <person name="Daum C."/>
            <person name="Ng V."/>
            <person name="Clum A."/>
            <person name="Steindorff A."/>
            <person name="Ohm R.A."/>
            <person name="Martin F."/>
            <person name="Silar P."/>
            <person name="Natvig D.O."/>
            <person name="Lalanne C."/>
            <person name="Gautier V."/>
            <person name="Ament-Velasquez S.L."/>
            <person name="Kruys A."/>
            <person name="Hutchinson M.I."/>
            <person name="Powell A.J."/>
            <person name="Barry K."/>
            <person name="Miller A.N."/>
            <person name="Grigoriev I.V."/>
            <person name="Debuchy R."/>
            <person name="Gladieux P."/>
            <person name="Hiltunen Thoren M."/>
            <person name="Johannesson H."/>
        </authorList>
    </citation>
    <scope>NUCLEOTIDE SEQUENCE</scope>
    <source>
        <strain evidence="1">CBS 955.72</strain>
    </source>
</reference>
<dbReference type="Gene3D" id="1.10.600.10">
    <property type="entry name" value="Farnesyl Diphosphate Synthase"/>
    <property type="match status" value="1"/>
</dbReference>
<gene>
    <name evidence="1" type="ORF">B0T25DRAFT_463415</name>
</gene>
<name>A0AAJ0M9F9_9PEZI</name>
<dbReference type="InterPro" id="IPR008949">
    <property type="entry name" value="Isoprenoid_synthase_dom_sf"/>
</dbReference>
<dbReference type="Pfam" id="PF19086">
    <property type="entry name" value="Terpene_syn_C_2"/>
    <property type="match status" value="1"/>
</dbReference>
<sequence>MTTKVLTVTAAAAASSPKTSMKQEPLVKVLPFNDIPASDLKALCHPLVDAVTKEVDDYFLQHWPFPDARSRKRFVNAGFSRVTCLYFPMALDDRIHFACRLLTVLFLIDADQTDVLEYMSLADGEAYNAHLMPLMRGDVLPDRTVPVEYILYDLWESMRAHDLEMANDILEPVFVFMRAQTDKARTKKMGLKDYLEYRERDVGKGLLAALMRFSMGLSMSPEDLEIAQPADMNCSKHLSVINDIWSYEKELLASQKAHEEGGVLCTGVATFADEADLSVDAAKRVLYWLCREWEMRHAELVREILARRDTPELRQYLKGLEYQMSGNEFWSRTTLRYLAPTE</sequence>
<accession>A0AAJ0M9F9</accession>
<dbReference type="EMBL" id="JAUIQD010000007">
    <property type="protein sequence ID" value="KAK3343532.1"/>
    <property type="molecule type" value="Genomic_DNA"/>
</dbReference>
<proteinExistence type="predicted"/>
<dbReference type="SUPFAM" id="SSF48576">
    <property type="entry name" value="Terpenoid synthases"/>
    <property type="match status" value="1"/>
</dbReference>
<dbReference type="Proteomes" id="UP001275084">
    <property type="component" value="Unassembled WGS sequence"/>
</dbReference>